<name>A0AAD8X2D4_LOLMU</name>
<evidence type="ECO:0000259" key="4">
    <source>
        <dbReference type="Pfam" id="PF14226"/>
    </source>
</evidence>
<keyword evidence="6" id="KW-1185">Reference proteome</keyword>
<organism evidence="5 6">
    <name type="scientific">Lolium multiflorum</name>
    <name type="common">Italian ryegrass</name>
    <name type="synonym">Lolium perenne subsp. multiflorum</name>
    <dbReference type="NCBI Taxonomy" id="4521"/>
    <lineage>
        <taxon>Eukaryota</taxon>
        <taxon>Viridiplantae</taxon>
        <taxon>Streptophyta</taxon>
        <taxon>Embryophyta</taxon>
        <taxon>Tracheophyta</taxon>
        <taxon>Spermatophyta</taxon>
        <taxon>Magnoliopsida</taxon>
        <taxon>Liliopsida</taxon>
        <taxon>Poales</taxon>
        <taxon>Poaceae</taxon>
        <taxon>BOP clade</taxon>
        <taxon>Pooideae</taxon>
        <taxon>Poodae</taxon>
        <taxon>Poeae</taxon>
        <taxon>Poeae Chloroplast Group 2 (Poeae type)</taxon>
        <taxon>Loliodinae</taxon>
        <taxon>Loliinae</taxon>
        <taxon>Lolium</taxon>
    </lineage>
</organism>
<dbReference type="GO" id="GO:0016491">
    <property type="term" value="F:oxidoreductase activity"/>
    <property type="evidence" value="ECO:0007669"/>
    <property type="project" value="UniProtKB-KW"/>
</dbReference>
<dbReference type="GO" id="GO:0046872">
    <property type="term" value="F:metal ion binding"/>
    <property type="evidence" value="ECO:0007669"/>
    <property type="project" value="UniProtKB-KW"/>
</dbReference>
<protein>
    <recommendedName>
        <fullName evidence="4">Non-haem dioxygenase N-terminal domain-containing protein</fullName>
    </recommendedName>
</protein>
<comment type="caution">
    <text evidence="5">The sequence shown here is derived from an EMBL/GenBank/DDBJ whole genome shotgun (WGS) entry which is preliminary data.</text>
</comment>
<evidence type="ECO:0000256" key="1">
    <source>
        <dbReference type="ARBA" id="ARBA00022723"/>
    </source>
</evidence>
<proteinExistence type="predicted"/>
<dbReference type="Pfam" id="PF14226">
    <property type="entry name" value="DIOX_N"/>
    <property type="match status" value="1"/>
</dbReference>
<keyword evidence="1" id="KW-0479">Metal-binding</keyword>
<accession>A0AAD8X2D4</accession>
<evidence type="ECO:0000313" key="6">
    <source>
        <dbReference type="Proteomes" id="UP001231189"/>
    </source>
</evidence>
<dbReference type="Proteomes" id="UP001231189">
    <property type="component" value="Unassembled WGS sequence"/>
</dbReference>
<dbReference type="AlphaFoldDB" id="A0AAD8X2D4"/>
<dbReference type="EMBL" id="JAUUTY010000001">
    <property type="protein sequence ID" value="KAK1693035.1"/>
    <property type="molecule type" value="Genomic_DNA"/>
</dbReference>
<keyword evidence="3" id="KW-0408">Iron</keyword>
<evidence type="ECO:0000256" key="3">
    <source>
        <dbReference type="ARBA" id="ARBA00023004"/>
    </source>
</evidence>
<evidence type="ECO:0000313" key="5">
    <source>
        <dbReference type="EMBL" id="KAK1693035.1"/>
    </source>
</evidence>
<reference evidence="5" key="1">
    <citation type="submission" date="2023-07" db="EMBL/GenBank/DDBJ databases">
        <title>A chromosome-level genome assembly of Lolium multiflorum.</title>
        <authorList>
            <person name="Chen Y."/>
            <person name="Copetti D."/>
            <person name="Kolliker R."/>
            <person name="Studer B."/>
        </authorList>
    </citation>
    <scope>NUCLEOTIDE SEQUENCE</scope>
    <source>
        <strain evidence="5">02402/16</strain>
        <tissue evidence="5">Leaf</tissue>
    </source>
</reference>
<keyword evidence="2" id="KW-0560">Oxidoreductase</keyword>
<gene>
    <name evidence="5" type="ORF">QYE76_009732</name>
</gene>
<dbReference type="InterPro" id="IPR026992">
    <property type="entry name" value="DIOX_N"/>
</dbReference>
<evidence type="ECO:0000256" key="2">
    <source>
        <dbReference type="ARBA" id="ARBA00023002"/>
    </source>
</evidence>
<sequence length="82" mass="9460">MRRREGADGVRSCHGVSSHWGFFQVTGHSLRRALLEEMHWEQARLLRLPFNAKKKAGLLSAARAIRRRRGSGSSRVRMHYMS</sequence>
<dbReference type="SUPFAM" id="SSF51197">
    <property type="entry name" value="Clavaminate synthase-like"/>
    <property type="match status" value="1"/>
</dbReference>
<dbReference type="InterPro" id="IPR027443">
    <property type="entry name" value="IPNS-like_sf"/>
</dbReference>
<dbReference type="Gene3D" id="2.60.120.330">
    <property type="entry name" value="B-lactam Antibiotic, Isopenicillin N Synthase, Chain"/>
    <property type="match status" value="1"/>
</dbReference>
<feature type="domain" description="Non-haem dioxygenase N-terminal" evidence="4">
    <location>
        <begin position="16"/>
        <end position="60"/>
    </location>
</feature>